<feature type="compositionally biased region" description="Low complexity" evidence="1">
    <location>
        <begin position="412"/>
        <end position="451"/>
    </location>
</feature>
<evidence type="ECO:0000256" key="1">
    <source>
        <dbReference type="SAM" id="MobiDB-lite"/>
    </source>
</evidence>
<evidence type="ECO:0000313" key="4">
    <source>
        <dbReference type="Proteomes" id="UP000829364"/>
    </source>
</evidence>
<evidence type="ECO:0000313" key="3">
    <source>
        <dbReference type="EMBL" id="UNI22870.1"/>
    </source>
</evidence>
<dbReference type="Pfam" id="PF12550">
    <property type="entry name" value="GCR1_C"/>
    <property type="match status" value="1"/>
</dbReference>
<dbReference type="OrthoDB" id="4928111at2759"/>
<name>A0A9Q8QNB3_9HYPO</name>
<feature type="region of interest" description="Disordered" evidence="1">
    <location>
        <begin position="262"/>
        <end position="474"/>
    </location>
</feature>
<feature type="compositionally biased region" description="Basic and acidic residues" evidence="1">
    <location>
        <begin position="262"/>
        <end position="276"/>
    </location>
</feature>
<feature type="compositionally biased region" description="Basic residues" evidence="1">
    <location>
        <begin position="277"/>
        <end position="286"/>
    </location>
</feature>
<feature type="region of interest" description="Disordered" evidence="1">
    <location>
        <begin position="45"/>
        <end position="72"/>
    </location>
</feature>
<feature type="region of interest" description="Disordered" evidence="1">
    <location>
        <begin position="208"/>
        <end position="227"/>
    </location>
</feature>
<dbReference type="AlphaFoldDB" id="A0A9Q8QNB3"/>
<feature type="compositionally biased region" description="Polar residues" evidence="1">
    <location>
        <begin position="362"/>
        <end position="381"/>
    </location>
</feature>
<gene>
    <name evidence="3" type="ORF">JDV02_008716</name>
</gene>
<keyword evidence="4" id="KW-1185">Reference proteome</keyword>
<reference evidence="3" key="1">
    <citation type="submission" date="2021-11" db="EMBL/GenBank/DDBJ databases">
        <title>Purpureocillium_takamizusanense_genome.</title>
        <authorList>
            <person name="Nguyen N.-H."/>
        </authorList>
    </citation>
    <scope>NUCLEOTIDE SEQUENCE</scope>
    <source>
        <strain evidence="3">PT3</strain>
    </source>
</reference>
<accession>A0A9Q8QNB3</accession>
<dbReference type="GeneID" id="72070662"/>
<dbReference type="RefSeq" id="XP_047846351.1">
    <property type="nucleotide sequence ID" value="XM_047990344.1"/>
</dbReference>
<dbReference type="KEGG" id="ptkz:JDV02_008716"/>
<feature type="compositionally biased region" description="Basic residues" evidence="1">
    <location>
        <begin position="299"/>
        <end position="312"/>
    </location>
</feature>
<protein>
    <recommendedName>
        <fullName evidence="2">Transcription activator GCR1-like domain-containing protein</fullName>
    </recommendedName>
</protein>
<dbReference type="Proteomes" id="UP000829364">
    <property type="component" value="Chromosome 8"/>
</dbReference>
<feature type="compositionally biased region" description="Acidic residues" evidence="1">
    <location>
        <begin position="382"/>
        <end position="409"/>
    </location>
</feature>
<evidence type="ECO:0000259" key="2">
    <source>
        <dbReference type="Pfam" id="PF12550"/>
    </source>
</evidence>
<feature type="compositionally biased region" description="Low complexity" evidence="1">
    <location>
        <begin position="62"/>
        <end position="71"/>
    </location>
</feature>
<dbReference type="EMBL" id="CP086361">
    <property type="protein sequence ID" value="UNI22870.1"/>
    <property type="molecule type" value="Genomic_DNA"/>
</dbReference>
<feature type="domain" description="Transcription activator GCR1-like" evidence="2">
    <location>
        <begin position="473"/>
        <end position="555"/>
    </location>
</feature>
<feature type="compositionally biased region" description="Polar residues" evidence="1">
    <location>
        <begin position="346"/>
        <end position="355"/>
    </location>
</feature>
<feature type="compositionally biased region" description="Polar residues" evidence="1">
    <location>
        <begin position="208"/>
        <end position="220"/>
    </location>
</feature>
<proteinExistence type="predicted"/>
<dbReference type="InterPro" id="IPR022210">
    <property type="entry name" value="TF_GCR1-like"/>
</dbReference>
<sequence>MAQPITSVERLLFPFDTEEAASPSPMLQDLVAVAAQELRAMQKQQQQTTTSTTMRFPASPINNKTNNNNNKHGCVTREKLQHQYRCEMEDVRASLYFVEGALRDICAQNRRRWGAQVGVVRRIVNITSEMGEIHALNGGGGGGSNMGFASENGGGGAKNAPTMASGYQHNNNSHTGYGNHYYAVNYDNGHDGRAGSFTDMGSMTSRGSFSSTASDPSTLCSERDGSSSIAGGGRTVVVYPISPLEASQDDETFVGAAAEIVEHGTHDDERGQEKKKKEMRKRKMLRSVKSETAPLSPPPRHHTNTRTKKRSSCNRPTPVKKGQKAGGGITATRSKTRATGIAAAPATQQQVSPSPESDDGTIATSCNDNSVENADPNINEQPSDDGSGDETEETEASMTDDDMDLEDDEHTSANNNKTASTATAAGTANSRNKTKKQGQQQQQQQQTTTTTPRYNVPRHKGPRFASGPPGRPFRFQAKPRTVAGIWREFKVGTGGNPALEALEREHGTGWRRGDLRARKYASNYVGGRRGVVEYVERLARESGWGVDEAIRRLDERVDGRISALTDALRRGEDPFAVLSKRSGGGKKAAEAVEMVQ</sequence>
<organism evidence="3 4">
    <name type="scientific">Purpureocillium takamizusanense</name>
    <dbReference type="NCBI Taxonomy" id="2060973"/>
    <lineage>
        <taxon>Eukaryota</taxon>
        <taxon>Fungi</taxon>
        <taxon>Dikarya</taxon>
        <taxon>Ascomycota</taxon>
        <taxon>Pezizomycotina</taxon>
        <taxon>Sordariomycetes</taxon>
        <taxon>Hypocreomycetidae</taxon>
        <taxon>Hypocreales</taxon>
        <taxon>Ophiocordycipitaceae</taxon>
        <taxon>Purpureocillium</taxon>
    </lineage>
</organism>